<dbReference type="AlphaFoldDB" id="A0A5K7ZQX7"/>
<dbReference type="Pfam" id="PF10263">
    <property type="entry name" value="SprT-like"/>
    <property type="match status" value="1"/>
</dbReference>
<reference evidence="4 5" key="1">
    <citation type="submission" date="2019-11" db="EMBL/GenBank/DDBJ databases">
        <title>Comparative genomics of hydrocarbon-degrading Desulfosarcina strains.</title>
        <authorList>
            <person name="Watanabe M."/>
            <person name="Kojima H."/>
            <person name="Fukui M."/>
        </authorList>
    </citation>
    <scope>NUCLEOTIDE SEQUENCE [LARGE SCALE GENOMIC DNA]</scope>
    <source>
        <strain evidence="4 5">28bB2T</strain>
    </source>
</reference>
<accession>A0A5K7ZQX7</accession>
<dbReference type="EMBL" id="AP021876">
    <property type="protein sequence ID" value="BBO80143.1"/>
    <property type="molecule type" value="Genomic_DNA"/>
</dbReference>
<feature type="domain" description="DUF7168" evidence="3">
    <location>
        <begin position="217"/>
        <end position="313"/>
    </location>
</feature>
<proteinExistence type="predicted"/>
<protein>
    <recommendedName>
        <fullName evidence="6">DUF2786 domain-containing protein</fullName>
    </recommendedName>
</protein>
<dbReference type="Proteomes" id="UP000425960">
    <property type="component" value="Chromosome"/>
</dbReference>
<dbReference type="KEGG" id="dov:DSCO28_07090"/>
<sequence length="394" mass="44374">MRARLKKSPGKAYLAAGQADPALQTAFERQVLRGLAAEWENARWLVPAEFRESVRRPLFGIREMPNKLGSWNAARREIALSQELVSRYRWDDVKAVLLHEMAHQVAHEGLRATAETDHGAAFQRACGWLRADPAAAANYRPLSERLRQGDPLDARDRIVVKVRKLMALAESSNANEATAAMRKAYELIARHNLELIQKGAAQTYVSIFIGTPCLRHFREAYHLALLLQDFYFVQGVWIQAWVLDKGKMGRVLEISGTRKNVQIAEYVHGAVSRYIDSAWTDYRRQKGLNRYRKTDFAVGIIEGFKSTLQTAAQCLRTNASSDLPVATNDPALKGYVDRRYCRVRAFSRQGPGHDPRVFADGTETGKKLVIAKGITQKGRAGDLRLEFKPTAEEN</sequence>
<feature type="domain" description="SprT-like" evidence="1">
    <location>
        <begin position="63"/>
        <end position="126"/>
    </location>
</feature>
<dbReference type="RefSeq" id="WP_155321167.1">
    <property type="nucleotide sequence ID" value="NZ_AP021876.1"/>
</dbReference>
<evidence type="ECO:0000313" key="4">
    <source>
        <dbReference type="EMBL" id="BBO80143.1"/>
    </source>
</evidence>
<organism evidence="4 5">
    <name type="scientific">Desulfosarcina ovata subsp. sediminis</name>
    <dbReference type="NCBI Taxonomy" id="885957"/>
    <lineage>
        <taxon>Bacteria</taxon>
        <taxon>Pseudomonadati</taxon>
        <taxon>Thermodesulfobacteriota</taxon>
        <taxon>Desulfobacteria</taxon>
        <taxon>Desulfobacterales</taxon>
        <taxon>Desulfosarcinaceae</taxon>
        <taxon>Desulfosarcina</taxon>
    </lineage>
</organism>
<evidence type="ECO:0000259" key="3">
    <source>
        <dbReference type="Pfam" id="PF23771"/>
    </source>
</evidence>
<evidence type="ECO:0000259" key="2">
    <source>
        <dbReference type="Pfam" id="PF10979"/>
    </source>
</evidence>
<dbReference type="Gene3D" id="3.30.2010.10">
    <property type="entry name" value="Metalloproteases ('zincins'), catalytic domain"/>
    <property type="match status" value="1"/>
</dbReference>
<dbReference type="GO" id="GO:0006950">
    <property type="term" value="P:response to stress"/>
    <property type="evidence" value="ECO:0007669"/>
    <property type="project" value="UniProtKB-ARBA"/>
</dbReference>
<dbReference type="Pfam" id="PF23771">
    <property type="entry name" value="DUF7168"/>
    <property type="match status" value="1"/>
</dbReference>
<dbReference type="Pfam" id="PF10979">
    <property type="entry name" value="DUF2786"/>
    <property type="match status" value="1"/>
</dbReference>
<gene>
    <name evidence="4" type="ORF">DSCO28_07090</name>
</gene>
<evidence type="ECO:0000259" key="1">
    <source>
        <dbReference type="Pfam" id="PF10263"/>
    </source>
</evidence>
<feature type="domain" description="DUF2786" evidence="2">
    <location>
        <begin position="157"/>
        <end position="194"/>
    </location>
</feature>
<dbReference type="InterPro" id="IPR006640">
    <property type="entry name" value="SprT-like_domain"/>
</dbReference>
<evidence type="ECO:0008006" key="6">
    <source>
        <dbReference type="Google" id="ProtNLM"/>
    </source>
</evidence>
<dbReference type="InterPro" id="IPR024498">
    <property type="entry name" value="DUF2786"/>
</dbReference>
<dbReference type="InterPro" id="IPR055592">
    <property type="entry name" value="DUF7168"/>
</dbReference>
<evidence type="ECO:0000313" key="5">
    <source>
        <dbReference type="Proteomes" id="UP000425960"/>
    </source>
</evidence>
<name>A0A5K7ZQX7_9BACT</name>